<sequence>MESKRKNRTVLVTVLGSTALAVILIGGAFLMAGSAHRDATDAAHSVSLLYLDELAGRREQVVEDKLSSNIQVIRVALEMLDDEDLSDLDHLRNYQRRVKRFFNLERFAFVDENGLVYTADEGVRDEMGQYPFDYQTLSEPGVFIKDQSVPDKRVIIAYPIRDRKLSVESQPLAICFMEIDMNTLLQDVSMKSQSSGTTFSNIYTSDGIALTNTVLGGLAVEDNLLEALAHAEYDKGSSYASVIRDFREGNRGVTAFTYGDTKEMLSYVPVPGTNWMLTYLIRDQIISERIDSVSNRIIVRSILQSALIALVLGVMFAFIIRQNRKNAMLALEKETADAENRARQQEMEEKLALQDQLLEQRQALQEALEAAEQASKAKTAFLSNMSHEIRTPMNAIIGLDSIALNDPDVPPKTRELLEKIGASAQHLLGIINDILDMSRIESGRMIIKNEEFSFSDTLEQVNSIISGQCRDKGLKFDCRTVGKIDEYYYGDEIKLRQVMINILGNAVKFTPQGGEITFLIEEGQRFGGKAVLKLIFRDTGIGMSKEFLPHLFDAFSQEDSSSTSKYGSTGLGMPITKSIVELMNGHIEVESEKGKGTTFTVTVTLGESDSHAGMLEGDINPKELDVLVVDDDPIALEHAQIVLGQAGICCELAASGAEALEKVRLRHARRDDYDLLLVDWKMPEMDGVETTRQIRAVVGSDTPIVILTSYNWDGVAQEAMRAGVDTFVAKPLFAGHVLDQFRVAFRRKSAAMEVQKADLKGRRVLLAEDVEVNADIMVMVLSMREINTDVAQNGRIAVDKYLSQPAGTYDAILMDMRMPEMDGLEATRQIRASGREDAQTIPIIALTANAFDEDVQRSMQAGLNAHLSKPVEPNDLFDTLEKMIRP</sequence>
<dbReference type="InterPro" id="IPR011006">
    <property type="entry name" value="CheY-like_superfamily"/>
</dbReference>
<evidence type="ECO:0000256" key="4">
    <source>
        <dbReference type="ARBA" id="ARBA00022553"/>
    </source>
</evidence>
<keyword evidence="11 14" id="KW-0472">Membrane</keyword>
<dbReference type="CDD" id="cd17546">
    <property type="entry name" value="REC_hyHK_CKI1_RcsC-like"/>
    <property type="match status" value="2"/>
</dbReference>
<evidence type="ECO:0000256" key="5">
    <source>
        <dbReference type="ARBA" id="ARBA00022679"/>
    </source>
</evidence>
<keyword evidence="9" id="KW-0067">ATP-binding</keyword>
<feature type="coiled-coil region" evidence="13">
    <location>
        <begin position="321"/>
        <end position="377"/>
    </location>
</feature>
<evidence type="ECO:0000256" key="8">
    <source>
        <dbReference type="ARBA" id="ARBA00022777"/>
    </source>
</evidence>
<evidence type="ECO:0000256" key="14">
    <source>
        <dbReference type="SAM" id="Phobius"/>
    </source>
</evidence>
<dbReference type="InterPro" id="IPR003661">
    <property type="entry name" value="HisK_dim/P_dom"/>
</dbReference>
<dbReference type="CDD" id="cd16922">
    <property type="entry name" value="HATPase_EvgS-ArcB-TorS-like"/>
    <property type="match status" value="1"/>
</dbReference>
<feature type="modified residue" description="4-aspartylphosphate" evidence="12">
    <location>
        <position position="815"/>
    </location>
</feature>
<dbReference type="Gene3D" id="1.10.287.130">
    <property type="match status" value="1"/>
</dbReference>
<accession>W0FHV7</accession>
<dbReference type="SUPFAM" id="SSF47384">
    <property type="entry name" value="Homodimeric domain of signal transducing histidine kinase"/>
    <property type="match status" value="1"/>
</dbReference>
<dbReference type="Pfam" id="PF02518">
    <property type="entry name" value="HATPase_c"/>
    <property type="match status" value="1"/>
</dbReference>
<dbReference type="SMART" id="SM00387">
    <property type="entry name" value="HATPase_c"/>
    <property type="match status" value="1"/>
</dbReference>
<evidence type="ECO:0000256" key="3">
    <source>
        <dbReference type="ARBA" id="ARBA00012438"/>
    </source>
</evidence>
<evidence type="ECO:0000256" key="1">
    <source>
        <dbReference type="ARBA" id="ARBA00000085"/>
    </source>
</evidence>
<dbReference type="GO" id="GO:0016020">
    <property type="term" value="C:membrane"/>
    <property type="evidence" value="ECO:0007669"/>
    <property type="project" value="UniProtKB-SubCell"/>
</dbReference>
<dbReference type="CDD" id="cd00082">
    <property type="entry name" value="HisKA"/>
    <property type="match status" value="1"/>
</dbReference>
<dbReference type="EC" id="2.7.13.3" evidence="3"/>
<dbReference type="InterPro" id="IPR004358">
    <property type="entry name" value="Sig_transdc_His_kin-like_C"/>
</dbReference>
<feature type="modified residue" description="4-aspartylphosphate" evidence="12">
    <location>
        <position position="679"/>
    </location>
</feature>
<evidence type="ECO:0000256" key="2">
    <source>
        <dbReference type="ARBA" id="ARBA00004370"/>
    </source>
</evidence>
<dbReference type="PANTHER" id="PTHR45339">
    <property type="entry name" value="HYBRID SIGNAL TRANSDUCTION HISTIDINE KINASE J"/>
    <property type="match status" value="1"/>
</dbReference>
<dbReference type="PANTHER" id="PTHR45339:SF3">
    <property type="entry name" value="HISTIDINE KINASE"/>
    <property type="match status" value="1"/>
</dbReference>
<dbReference type="SUPFAM" id="SSF55874">
    <property type="entry name" value="ATPase domain of HSP90 chaperone/DNA topoisomerase II/histidine kinase"/>
    <property type="match status" value="1"/>
</dbReference>
<dbReference type="FunFam" id="1.10.287.130:FF:000004">
    <property type="entry name" value="Ethylene receptor 1"/>
    <property type="match status" value="1"/>
</dbReference>
<feature type="domain" description="Response regulatory" evidence="16">
    <location>
        <begin position="625"/>
        <end position="745"/>
    </location>
</feature>
<proteinExistence type="predicted"/>
<dbReference type="Pfam" id="PF00072">
    <property type="entry name" value="Response_reg"/>
    <property type="match status" value="2"/>
</dbReference>
<dbReference type="InterPro" id="IPR036097">
    <property type="entry name" value="HisK_dim/P_sf"/>
</dbReference>
<evidence type="ECO:0000256" key="10">
    <source>
        <dbReference type="ARBA" id="ARBA00022989"/>
    </source>
</evidence>
<feature type="transmembrane region" description="Helical" evidence="14">
    <location>
        <begin position="302"/>
        <end position="320"/>
    </location>
</feature>
<feature type="domain" description="Histidine kinase" evidence="15">
    <location>
        <begin position="384"/>
        <end position="607"/>
    </location>
</feature>
<dbReference type="AlphaFoldDB" id="W0FHV7"/>
<keyword evidence="5" id="KW-0808">Transferase</keyword>
<evidence type="ECO:0000256" key="9">
    <source>
        <dbReference type="ARBA" id="ARBA00022840"/>
    </source>
</evidence>
<evidence type="ECO:0000313" key="17">
    <source>
        <dbReference type="EMBL" id="AHF24318.1"/>
    </source>
</evidence>
<reference evidence="17" key="1">
    <citation type="journal article" date="2013" name="PLoS ONE">
        <title>Metagenomic insights into the carbohydrate-active enzymes carried by the microorganisms adhering to solid digesta in the rumen of cows.</title>
        <authorList>
            <person name="Wang L."/>
            <person name="Hatem A."/>
            <person name="Catalyurek U.V."/>
            <person name="Morrison M."/>
            <person name="Yu Z."/>
        </authorList>
    </citation>
    <scope>NUCLEOTIDE SEQUENCE</scope>
</reference>
<evidence type="ECO:0000256" key="6">
    <source>
        <dbReference type="ARBA" id="ARBA00022692"/>
    </source>
</evidence>
<dbReference type="Gene3D" id="3.30.565.10">
    <property type="entry name" value="Histidine kinase-like ATPase, C-terminal domain"/>
    <property type="match status" value="1"/>
</dbReference>
<keyword evidence="4 12" id="KW-0597">Phosphoprotein</keyword>
<dbReference type="PROSITE" id="PS50109">
    <property type="entry name" value="HIS_KIN"/>
    <property type="match status" value="1"/>
</dbReference>
<dbReference type="Gene3D" id="3.40.50.2300">
    <property type="match status" value="2"/>
</dbReference>
<evidence type="ECO:0000256" key="11">
    <source>
        <dbReference type="ARBA" id="ARBA00023136"/>
    </source>
</evidence>
<dbReference type="SMART" id="SM00448">
    <property type="entry name" value="REC"/>
    <property type="match status" value="2"/>
</dbReference>
<evidence type="ECO:0000259" key="15">
    <source>
        <dbReference type="PROSITE" id="PS50109"/>
    </source>
</evidence>
<keyword evidence="10 14" id="KW-1133">Transmembrane helix</keyword>
<dbReference type="InterPro" id="IPR001789">
    <property type="entry name" value="Sig_transdc_resp-reg_receiver"/>
</dbReference>
<dbReference type="InterPro" id="IPR003594">
    <property type="entry name" value="HATPase_dom"/>
</dbReference>
<dbReference type="Pfam" id="PF00512">
    <property type="entry name" value="HisKA"/>
    <property type="match status" value="1"/>
</dbReference>
<dbReference type="SMART" id="SM00388">
    <property type="entry name" value="HisKA"/>
    <property type="match status" value="1"/>
</dbReference>
<keyword evidence="7" id="KW-0547">Nucleotide-binding</keyword>
<dbReference type="SUPFAM" id="SSF52172">
    <property type="entry name" value="CheY-like"/>
    <property type="match status" value="2"/>
</dbReference>
<comment type="catalytic activity">
    <reaction evidence="1">
        <text>ATP + protein L-histidine = ADP + protein N-phospho-L-histidine.</text>
        <dbReference type="EC" id="2.7.13.3"/>
    </reaction>
</comment>
<dbReference type="InterPro" id="IPR005467">
    <property type="entry name" value="His_kinase_dom"/>
</dbReference>
<dbReference type="GO" id="GO:0005524">
    <property type="term" value="F:ATP binding"/>
    <property type="evidence" value="ECO:0007669"/>
    <property type="project" value="UniProtKB-KW"/>
</dbReference>
<keyword evidence="6 14" id="KW-0812">Transmembrane</keyword>
<evidence type="ECO:0000256" key="7">
    <source>
        <dbReference type="ARBA" id="ARBA00022741"/>
    </source>
</evidence>
<comment type="subcellular location">
    <subcellularLocation>
        <location evidence="2">Membrane</location>
    </subcellularLocation>
</comment>
<dbReference type="EMBL" id="KC246790">
    <property type="protein sequence ID" value="AHF24318.1"/>
    <property type="molecule type" value="Genomic_DNA"/>
</dbReference>
<evidence type="ECO:0000259" key="16">
    <source>
        <dbReference type="PROSITE" id="PS50110"/>
    </source>
</evidence>
<dbReference type="GO" id="GO:0000155">
    <property type="term" value="F:phosphorelay sensor kinase activity"/>
    <property type="evidence" value="ECO:0007669"/>
    <property type="project" value="InterPro"/>
</dbReference>
<dbReference type="FunFam" id="3.30.565.10:FF:000010">
    <property type="entry name" value="Sensor histidine kinase RcsC"/>
    <property type="match status" value="1"/>
</dbReference>
<dbReference type="InterPro" id="IPR036890">
    <property type="entry name" value="HATPase_C_sf"/>
</dbReference>
<dbReference type="PROSITE" id="PS50110">
    <property type="entry name" value="RESPONSE_REGULATORY"/>
    <property type="match status" value="2"/>
</dbReference>
<dbReference type="Gene3D" id="3.30.450.20">
    <property type="entry name" value="PAS domain"/>
    <property type="match status" value="1"/>
</dbReference>
<name>W0FHV7_9BACT</name>
<feature type="domain" description="Response regulatory" evidence="16">
    <location>
        <begin position="763"/>
        <end position="884"/>
    </location>
</feature>
<organism evidence="17">
    <name type="scientific">uncultured bacterium Contig17</name>
    <dbReference type="NCBI Taxonomy" id="1393492"/>
    <lineage>
        <taxon>Bacteria</taxon>
        <taxon>environmental samples</taxon>
    </lineage>
</organism>
<evidence type="ECO:0000256" key="12">
    <source>
        <dbReference type="PROSITE-ProRule" id="PRU00169"/>
    </source>
</evidence>
<dbReference type="PRINTS" id="PR00344">
    <property type="entry name" value="BCTRLSENSOR"/>
</dbReference>
<keyword evidence="8 17" id="KW-0418">Kinase</keyword>
<keyword evidence="13" id="KW-0175">Coiled coil</keyword>
<protein>
    <recommendedName>
        <fullName evidence="3">histidine kinase</fullName>
        <ecNumber evidence="3">2.7.13.3</ecNumber>
    </recommendedName>
</protein>
<evidence type="ECO:0000256" key="13">
    <source>
        <dbReference type="SAM" id="Coils"/>
    </source>
</evidence>